<accession>A0A927FX60</accession>
<keyword evidence="3" id="KW-1185">Reference proteome</keyword>
<proteinExistence type="predicted"/>
<evidence type="ECO:0000313" key="2">
    <source>
        <dbReference type="EMBL" id="MBD8066912.1"/>
    </source>
</evidence>
<protein>
    <recommendedName>
        <fullName evidence="4">DUF945 domain-containing protein</fullName>
    </recommendedName>
</protein>
<dbReference type="AlphaFoldDB" id="A0A927FX60"/>
<sequence length="409" mass="42994">MKRSIKTTTLMLATALVSLGALQPAWALDAEAFLDRVEAVYATMGYDFQFGPATLEGDTIKVDGVTLTMAGETEPTKLETELTFSGVAETEDGGFTAQSLTVPDIDSQFADDPEGRVSLVDMKAEDIWLPPADQVSLETGLQSVASLSTGKLSVTRKGEEVIRIDGMQLASDFSYDDADALESIDTTFSVSGIWADLSTVEDEDPESGAMIEALGLTTISGDINESMSWSLADGHMVIDQFLLDFADIGSLDITADLTGFTMPVLEKLYALQASDADPTSEEAQAKQMMAGMEMLQSLSLTSAAVRYDDAGLANKLLDFYAGQSGADRATFVAGLKAMVPELVGQAGVQPLTDLVVPQVNAFLDDPQSFEVAVQPPSPTSLLVLTAAAANPAGLISALGLTVSANAAAE</sequence>
<dbReference type="RefSeq" id="WP_191777470.1">
    <property type="nucleotide sequence ID" value="NZ_JACYFU010000004.1"/>
</dbReference>
<evidence type="ECO:0008006" key="4">
    <source>
        <dbReference type="Google" id="ProtNLM"/>
    </source>
</evidence>
<evidence type="ECO:0000313" key="3">
    <source>
        <dbReference type="Proteomes" id="UP000654108"/>
    </source>
</evidence>
<gene>
    <name evidence="2" type="ORF">IC608_15670</name>
</gene>
<dbReference type="EMBL" id="JACYFU010000004">
    <property type="protein sequence ID" value="MBD8066912.1"/>
    <property type="molecule type" value="Genomic_DNA"/>
</dbReference>
<organism evidence="2 3">
    <name type="scientific">Devosia oryzisoli</name>
    <dbReference type="NCBI Taxonomy" id="2774138"/>
    <lineage>
        <taxon>Bacteria</taxon>
        <taxon>Pseudomonadati</taxon>
        <taxon>Pseudomonadota</taxon>
        <taxon>Alphaproteobacteria</taxon>
        <taxon>Hyphomicrobiales</taxon>
        <taxon>Devosiaceae</taxon>
        <taxon>Devosia</taxon>
    </lineage>
</organism>
<feature type="chain" id="PRO_5037772649" description="DUF945 domain-containing protein" evidence="1">
    <location>
        <begin position="28"/>
        <end position="409"/>
    </location>
</feature>
<evidence type="ECO:0000256" key="1">
    <source>
        <dbReference type="SAM" id="SignalP"/>
    </source>
</evidence>
<feature type="signal peptide" evidence="1">
    <location>
        <begin position="1"/>
        <end position="27"/>
    </location>
</feature>
<reference evidence="2" key="1">
    <citation type="submission" date="2020-09" db="EMBL/GenBank/DDBJ databases">
        <title>Genome seq and assembly of Devosia sp.</title>
        <authorList>
            <person name="Chhetri G."/>
        </authorList>
    </citation>
    <scope>NUCLEOTIDE SEQUENCE</scope>
    <source>
        <strain evidence="2">PTR5</strain>
    </source>
</reference>
<comment type="caution">
    <text evidence="2">The sequence shown here is derived from an EMBL/GenBank/DDBJ whole genome shotgun (WGS) entry which is preliminary data.</text>
</comment>
<keyword evidence="1" id="KW-0732">Signal</keyword>
<name>A0A927FX60_9HYPH</name>
<dbReference type="Proteomes" id="UP000654108">
    <property type="component" value="Unassembled WGS sequence"/>
</dbReference>